<organism evidence="3 4">
    <name type="scientific">Acetobacter sacchari</name>
    <dbReference type="NCBI Taxonomy" id="2661687"/>
    <lineage>
        <taxon>Bacteria</taxon>
        <taxon>Pseudomonadati</taxon>
        <taxon>Pseudomonadota</taxon>
        <taxon>Alphaproteobacteria</taxon>
        <taxon>Acetobacterales</taxon>
        <taxon>Acetobacteraceae</taxon>
        <taxon>Acetobacter</taxon>
    </lineage>
</organism>
<dbReference type="SUPFAM" id="SSF89392">
    <property type="entry name" value="Prokaryotic lipoproteins and lipoprotein localization factors"/>
    <property type="match status" value="1"/>
</dbReference>
<name>A0ABS3LUK7_9PROT</name>
<reference evidence="3 4" key="1">
    <citation type="submission" date="2021-03" db="EMBL/GenBank/DDBJ databases">
        <title>The complete genome sequence of Acetobacter sacchari TBRC 11175.</title>
        <authorList>
            <person name="Charoenyingcharoen P."/>
            <person name="Yukphan P."/>
        </authorList>
    </citation>
    <scope>NUCLEOTIDE SEQUENCE [LARGE SCALE GENOMIC DNA]</scope>
    <source>
        <strain evidence="3 4">TBRC 11175</strain>
    </source>
</reference>
<dbReference type="Proteomes" id="UP000664771">
    <property type="component" value="Unassembled WGS sequence"/>
</dbReference>
<sequence length="193" mass="20477">MSASQFLGRRAALLLSLSTVAAVAACAGSRSTALSSADQVDVARVEAYLNGLSKFSAGFSQVWPDGGVGEGILTYSPGDLKLDYTYPRGLSMKAASGYLVLRDDRNGSVTHMGLSHNPLGLLLATPIRLSGPITVTSVLRAPEFLQVSLARTAMPSDGLLTLQFRDYGGSLALQGLRLVDDRRRTTTFRVQGQ</sequence>
<keyword evidence="1 2" id="KW-0732">Signal</keyword>
<keyword evidence="3" id="KW-0449">Lipoprotein</keyword>
<dbReference type="EMBL" id="JAFVMF010000006">
    <property type="protein sequence ID" value="MBO1359585.1"/>
    <property type="molecule type" value="Genomic_DNA"/>
</dbReference>
<evidence type="ECO:0000256" key="1">
    <source>
        <dbReference type="ARBA" id="ARBA00022729"/>
    </source>
</evidence>
<accession>A0ABS3LUK7</accession>
<dbReference type="InterPro" id="IPR004564">
    <property type="entry name" value="OM_lipoprot_carrier_LolA-like"/>
</dbReference>
<evidence type="ECO:0000313" key="3">
    <source>
        <dbReference type="EMBL" id="MBO1359585.1"/>
    </source>
</evidence>
<evidence type="ECO:0000256" key="2">
    <source>
        <dbReference type="SAM" id="SignalP"/>
    </source>
</evidence>
<comment type="caution">
    <text evidence="3">The sequence shown here is derived from an EMBL/GenBank/DDBJ whole genome shotgun (WGS) entry which is preliminary data.</text>
</comment>
<dbReference type="RefSeq" id="WP_207880858.1">
    <property type="nucleotide sequence ID" value="NZ_JAFVMF010000006.1"/>
</dbReference>
<dbReference type="InterPro" id="IPR029046">
    <property type="entry name" value="LolA/LolB/LppX"/>
</dbReference>
<protein>
    <submittedName>
        <fullName evidence="3">Outer membrane lipoprotein carrier protein LolA</fullName>
    </submittedName>
</protein>
<proteinExistence type="predicted"/>
<feature type="chain" id="PRO_5045717165" evidence="2">
    <location>
        <begin position="25"/>
        <end position="193"/>
    </location>
</feature>
<keyword evidence="4" id="KW-1185">Reference proteome</keyword>
<dbReference type="CDD" id="cd16325">
    <property type="entry name" value="LolA"/>
    <property type="match status" value="1"/>
</dbReference>
<gene>
    <name evidence="3" type="ORF">J2D73_07210</name>
</gene>
<feature type="signal peptide" evidence="2">
    <location>
        <begin position="1"/>
        <end position="24"/>
    </location>
</feature>
<evidence type="ECO:0000313" key="4">
    <source>
        <dbReference type="Proteomes" id="UP000664771"/>
    </source>
</evidence>